<accession>A0A4R5V6V9</accession>
<dbReference type="InterPro" id="IPR014729">
    <property type="entry name" value="Rossmann-like_a/b/a_fold"/>
</dbReference>
<dbReference type="GO" id="GO:0005524">
    <property type="term" value="F:ATP binding"/>
    <property type="evidence" value="ECO:0007669"/>
    <property type="project" value="UniProtKB-KW"/>
</dbReference>
<dbReference type="AlphaFoldDB" id="A0A4R5V6V9"/>
<evidence type="ECO:0000259" key="10">
    <source>
        <dbReference type="PROSITE" id="PS51278"/>
    </source>
</evidence>
<evidence type="ECO:0000256" key="6">
    <source>
        <dbReference type="ARBA" id="ARBA00022962"/>
    </source>
</evidence>
<keyword evidence="4 9" id="KW-0547">Nucleotide-binding</keyword>
<comment type="pathway">
    <text evidence="1">Amino-acid biosynthesis; L-asparagine biosynthesis; L-asparagine from L-aspartate (L-Gln route): step 1/1.</text>
</comment>
<organism evidence="11 12">
    <name type="scientific">Algoriphagus formosus</name>
    <dbReference type="NCBI Taxonomy" id="2007308"/>
    <lineage>
        <taxon>Bacteria</taxon>
        <taxon>Pseudomonadati</taxon>
        <taxon>Bacteroidota</taxon>
        <taxon>Cytophagia</taxon>
        <taxon>Cytophagales</taxon>
        <taxon>Cyclobacteriaceae</taxon>
        <taxon>Algoriphagus</taxon>
    </lineage>
</organism>
<evidence type="ECO:0000256" key="7">
    <source>
        <dbReference type="ARBA" id="ARBA00048741"/>
    </source>
</evidence>
<dbReference type="PIRSF" id="PIRSF001589">
    <property type="entry name" value="Asn_synthetase_glu-h"/>
    <property type="match status" value="1"/>
</dbReference>
<dbReference type="EMBL" id="SMUW01000029">
    <property type="protein sequence ID" value="TDK47335.1"/>
    <property type="molecule type" value="Genomic_DNA"/>
</dbReference>
<comment type="similarity">
    <text evidence="2">Belongs to the asparagine synthetase family.</text>
</comment>
<comment type="caution">
    <text evidence="11">The sequence shown here is derived from an EMBL/GenBank/DDBJ whole genome shotgun (WGS) entry which is preliminary data.</text>
</comment>
<gene>
    <name evidence="11" type="primary">asnB</name>
    <name evidence="11" type="ORF">E1898_05580</name>
</gene>
<sequence length="564" mass="64849">MCGVAAIVGPKASLQNLEGMLALQHHRGPDFTGYWVEPNQIALGHNRLSIIDLSAAANQPFVSSDGRYYLVFNGEIYNYLELKQKLRFDFEFKTNSDTEVLLAAFMKWGKDCLAELNGMFAFIIWDKKDQSLFAARDRFGVKPLYFSQLADSLILSSEIRPHWQIGIPKVPNSDVWHSYLTKGQYGMPDETFWKGIHQIPGGHYLTFKNGDIEIRSWYDFVARSMALMNHQENDEEAYILDLLKDSVQLRFRADVPVGFNLSGGLDSSTLLALVSDAYPDEKKIEAFTFFTGDERYDELPWVRQMLVGKPYPLNTCKLEVSDIPHLTQKIASVQDEPFGGIPTLAYAKVFEEARKKGILVLLDGQGSDEAWAGYDYYLKNTTSLIQGTNISPVRPEALTNNLKSMGSREIPMPFSDELLNKQFRDIFYTKIPRALRFNDRVSMAFSTELREPFLDYRLVEYVFSRSRDFKIKDGQQKWLLRKIAAKYLGDDIALAPKRPLQTPQREWLGGPLASWVEEKIEFLKANIDWFDPESLDVIWKEYKNGNQENSFYIWQWVNTAEILQ</sequence>
<feature type="domain" description="Glutamine amidotransferase type-2" evidence="10">
    <location>
        <begin position="2"/>
        <end position="210"/>
    </location>
</feature>
<dbReference type="SUPFAM" id="SSF52402">
    <property type="entry name" value="Adenine nucleotide alpha hydrolases-like"/>
    <property type="match status" value="1"/>
</dbReference>
<dbReference type="InterPro" id="IPR051786">
    <property type="entry name" value="ASN_synthetase/amidase"/>
</dbReference>
<dbReference type="InterPro" id="IPR029055">
    <property type="entry name" value="Ntn_hydrolases_N"/>
</dbReference>
<keyword evidence="8" id="KW-0061">Asparagine biosynthesis</keyword>
<evidence type="ECO:0000256" key="5">
    <source>
        <dbReference type="ARBA" id="ARBA00022840"/>
    </source>
</evidence>
<dbReference type="GO" id="GO:0004066">
    <property type="term" value="F:asparagine synthase (glutamine-hydrolyzing) activity"/>
    <property type="evidence" value="ECO:0007669"/>
    <property type="project" value="UniProtKB-EC"/>
</dbReference>
<dbReference type="EC" id="6.3.5.4" evidence="3"/>
<dbReference type="InterPro" id="IPR033738">
    <property type="entry name" value="AsnB_N"/>
</dbReference>
<dbReference type="PANTHER" id="PTHR43284:SF1">
    <property type="entry name" value="ASPARAGINE SYNTHETASE"/>
    <property type="match status" value="1"/>
</dbReference>
<protein>
    <recommendedName>
        <fullName evidence="3">asparagine synthase (glutamine-hydrolyzing)</fullName>
        <ecNumber evidence="3">6.3.5.4</ecNumber>
    </recommendedName>
</protein>
<name>A0A4R5V6V9_9BACT</name>
<dbReference type="Pfam" id="PF13522">
    <property type="entry name" value="GATase_6"/>
    <property type="match status" value="1"/>
</dbReference>
<keyword evidence="11" id="KW-0436">Ligase</keyword>
<evidence type="ECO:0000313" key="11">
    <source>
        <dbReference type="EMBL" id="TDK47335.1"/>
    </source>
</evidence>
<evidence type="ECO:0000256" key="3">
    <source>
        <dbReference type="ARBA" id="ARBA00012737"/>
    </source>
</evidence>
<evidence type="ECO:0000256" key="8">
    <source>
        <dbReference type="PIRSR" id="PIRSR001589-1"/>
    </source>
</evidence>
<dbReference type="NCBIfam" id="TIGR01536">
    <property type="entry name" value="asn_synth_AEB"/>
    <property type="match status" value="1"/>
</dbReference>
<dbReference type="CDD" id="cd00712">
    <property type="entry name" value="AsnB"/>
    <property type="match status" value="1"/>
</dbReference>
<dbReference type="PANTHER" id="PTHR43284">
    <property type="entry name" value="ASPARAGINE SYNTHETASE (GLUTAMINE-HYDROLYZING)"/>
    <property type="match status" value="1"/>
</dbReference>
<evidence type="ECO:0000256" key="1">
    <source>
        <dbReference type="ARBA" id="ARBA00005187"/>
    </source>
</evidence>
<keyword evidence="8" id="KW-0028">Amino-acid biosynthesis</keyword>
<proteinExistence type="inferred from homology"/>
<dbReference type="PROSITE" id="PS51278">
    <property type="entry name" value="GATASE_TYPE_2"/>
    <property type="match status" value="1"/>
</dbReference>
<dbReference type="InterPro" id="IPR001962">
    <property type="entry name" value="Asn_synthase"/>
</dbReference>
<keyword evidence="5 9" id="KW-0067">ATP-binding</keyword>
<dbReference type="Gene3D" id="3.40.50.620">
    <property type="entry name" value="HUPs"/>
    <property type="match status" value="1"/>
</dbReference>
<evidence type="ECO:0000256" key="4">
    <source>
        <dbReference type="ARBA" id="ARBA00022741"/>
    </source>
</evidence>
<keyword evidence="6 8" id="KW-0315">Glutamine amidotransferase</keyword>
<feature type="binding site" evidence="9">
    <location>
        <position position="97"/>
    </location>
    <ligand>
        <name>L-glutamine</name>
        <dbReference type="ChEBI" id="CHEBI:58359"/>
    </ligand>
</feature>
<comment type="catalytic activity">
    <reaction evidence="7">
        <text>L-aspartate + L-glutamine + ATP + H2O = L-asparagine + L-glutamate + AMP + diphosphate + H(+)</text>
        <dbReference type="Rhea" id="RHEA:12228"/>
        <dbReference type="ChEBI" id="CHEBI:15377"/>
        <dbReference type="ChEBI" id="CHEBI:15378"/>
        <dbReference type="ChEBI" id="CHEBI:29985"/>
        <dbReference type="ChEBI" id="CHEBI:29991"/>
        <dbReference type="ChEBI" id="CHEBI:30616"/>
        <dbReference type="ChEBI" id="CHEBI:33019"/>
        <dbReference type="ChEBI" id="CHEBI:58048"/>
        <dbReference type="ChEBI" id="CHEBI:58359"/>
        <dbReference type="ChEBI" id="CHEBI:456215"/>
        <dbReference type="EC" id="6.3.5.4"/>
    </reaction>
</comment>
<dbReference type="Proteomes" id="UP000295438">
    <property type="component" value="Unassembled WGS sequence"/>
</dbReference>
<keyword evidence="12" id="KW-1185">Reference proteome</keyword>
<evidence type="ECO:0000313" key="12">
    <source>
        <dbReference type="Proteomes" id="UP000295438"/>
    </source>
</evidence>
<dbReference type="GO" id="GO:0005829">
    <property type="term" value="C:cytosol"/>
    <property type="evidence" value="ECO:0007669"/>
    <property type="project" value="TreeGrafter"/>
</dbReference>
<dbReference type="RefSeq" id="WP_133390158.1">
    <property type="nucleotide sequence ID" value="NZ_SMUW01000029.1"/>
</dbReference>
<dbReference type="SUPFAM" id="SSF56235">
    <property type="entry name" value="N-terminal nucleophile aminohydrolases (Ntn hydrolases)"/>
    <property type="match status" value="1"/>
</dbReference>
<dbReference type="InterPro" id="IPR006426">
    <property type="entry name" value="Asn_synth_AEB"/>
</dbReference>
<evidence type="ECO:0000256" key="2">
    <source>
        <dbReference type="ARBA" id="ARBA00005752"/>
    </source>
</evidence>
<feature type="active site" description="For GATase activity" evidence="8">
    <location>
        <position position="2"/>
    </location>
</feature>
<dbReference type="GO" id="GO:0006529">
    <property type="term" value="P:asparagine biosynthetic process"/>
    <property type="evidence" value="ECO:0007669"/>
    <property type="project" value="UniProtKB-KW"/>
</dbReference>
<dbReference type="CDD" id="cd01991">
    <property type="entry name" value="Asn_synthase_B_C"/>
    <property type="match status" value="1"/>
</dbReference>
<dbReference type="Pfam" id="PF00733">
    <property type="entry name" value="Asn_synthase"/>
    <property type="match status" value="1"/>
</dbReference>
<dbReference type="InterPro" id="IPR017932">
    <property type="entry name" value="GATase_2_dom"/>
</dbReference>
<reference evidence="11 12" key="1">
    <citation type="submission" date="2019-03" db="EMBL/GenBank/DDBJ databases">
        <title>Algoriphagus aquimaris sp. nov., isolated form marine sediment in Pohang, Korea.</title>
        <authorList>
            <person name="Kim J."/>
            <person name="Yoon S.-H."/>
            <person name="Lee S.-S."/>
        </authorList>
    </citation>
    <scope>NUCLEOTIDE SEQUENCE [LARGE SCALE GENOMIC DNA]</scope>
    <source>
        <strain evidence="11 12">F21</strain>
    </source>
</reference>
<evidence type="ECO:0000256" key="9">
    <source>
        <dbReference type="PIRSR" id="PIRSR001589-2"/>
    </source>
</evidence>
<dbReference type="Gene3D" id="3.60.20.10">
    <property type="entry name" value="Glutamine Phosphoribosylpyrophosphate, subunit 1, domain 1"/>
    <property type="match status" value="1"/>
</dbReference>